<dbReference type="AlphaFoldDB" id="A0A437S5N2"/>
<keyword evidence="7" id="KW-0443">Lipid metabolism</keyword>
<protein>
    <submittedName>
        <fullName evidence="10">Diacylglycerol kinase family lipid kinase</fullName>
    </submittedName>
</protein>
<keyword evidence="4" id="KW-0547">Nucleotide-binding</keyword>
<comment type="cofactor">
    <cofactor evidence="1">
        <name>Mg(2+)</name>
        <dbReference type="ChEBI" id="CHEBI:18420"/>
    </cofactor>
</comment>
<comment type="similarity">
    <text evidence="2">Belongs to the diacylglycerol/lipid kinase family.</text>
</comment>
<reference evidence="10 11" key="1">
    <citation type="submission" date="2018-11" db="EMBL/GenBank/DDBJ databases">
        <title>Genome sequencing and assembly of Anaerosphaera sp. nov., GS7-6-2.</title>
        <authorList>
            <person name="Rettenmaier R."/>
            <person name="Liebl W."/>
            <person name="Zverlov V."/>
        </authorList>
    </citation>
    <scope>NUCLEOTIDE SEQUENCE [LARGE SCALE GENOMIC DNA]</scope>
    <source>
        <strain evidence="10 11">GS7-6-2</strain>
    </source>
</reference>
<accession>A0A437S5N2</accession>
<dbReference type="PANTHER" id="PTHR12358:SF54">
    <property type="entry name" value="SPHINGOSINE KINASE RELATED PROTEIN"/>
    <property type="match status" value="1"/>
</dbReference>
<dbReference type="PROSITE" id="PS50146">
    <property type="entry name" value="DAGK"/>
    <property type="match status" value="1"/>
</dbReference>
<dbReference type="InterPro" id="IPR001206">
    <property type="entry name" value="Diacylglycerol_kinase_cat_dom"/>
</dbReference>
<gene>
    <name evidence="10" type="ORF">EF514_08525</name>
</gene>
<evidence type="ECO:0000256" key="2">
    <source>
        <dbReference type="ARBA" id="ARBA00005983"/>
    </source>
</evidence>
<dbReference type="GO" id="GO:0008654">
    <property type="term" value="P:phospholipid biosynthetic process"/>
    <property type="evidence" value="ECO:0007669"/>
    <property type="project" value="UniProtKB-KW"/>
</dbReference>
<evidence type="ECO:0000259" key="9">
    <source>
        <dbReference type="PROSITE" id="PS50146"/>
    </source>
</evidence>
<keyword evidence="7" id="KW-0444">Lipid biosynthesis</keyword>
<evidence type="ECO:0000256" key="6">
    <source>
        <dbReference type="ARBA" id="ARBA00022840"/>
    </source>
</evidence>
<dbReference type="Proteomes" id="UP000288812">
    <property type="component" value="Unassembled WGS sequence"/>
</dbReference>
<comment type="caution">
    <text evidence="10">The sequence shown here is derived from an EMBL/GenBank/DDBJ whole genome shotgun (WGS) entry which is preliminary data.</text>
</comment>
<dbReference type="Gene3D" id="2.60.200.40">
    <property type="match status" value="1"/>
</dbReference>
<keyword evidence="7" id="KW-0594">Phospholipid biosynthesis</keyword>
<dbReference type="PANTHER" id="PTHR12358">
    <property type="entry name" value="SPHINGOSINE KINASE"/>
    <property type="match status" value="1"/>
</dbReference>
<name>A0A437S5N2_9FIRM</name>
<dbReference type="Gene3D" id="3.40.50.10330">
    <property type="entry name" value="Probable inorganic polyphosphate/atp-NAD kinase, domain 1"/>
    <property type="match status" value="1"/>
</dbReference>
<dbReference type="RefSeq" id="WP_127725015.1">
    <property type="nucleotide sequence ID" value="NZ_RLIH01000013.1"/>
</dbReference>
<keyword evidence="6" id="KW-0067">ATP-binding</keyword>
<evidence type="ECO:0000256" key="5">
    <source>
        <dbReference type="ARBA" id="ARBA00022777"/>
    </source>
</evidence>
<evidence type="ECO:0000256" key="7">
    <source>
        <dbReference type="ARBA" id="ARBA00023209"/>
    </source>
</evidence>
<dbReference type="OrthoDB" id="142078at2"/>
<keyword evidence="11" id="KW-1185">Reference proteome</keyword>
<evidence type="ECO:0000256" key="8">
    <source>
        <dbReference type="ARBA" id="ARBA00023264"/>
    </source>
</evidence>
<keyword evidence="5 10" id="KW-0418">Kinase</keyword>
<dbReference type="InterPro" id="IPR005218">
    <property type="entry name" value="Diacylglycerol/lipid_kinase"/>
</dbReference>
<evidence type="ECO:0000256" key="4">
    <source>
        <dbReference type="ARBA" id="ARBA00022741"/>
    </source>
</evidence>
<dbReference type="InterPro" id="IPR017438">
    <property type="entry name" value="ATP-NAD_kinase_N"/>
</dbReference>
<dbReference type="SUPFAM" id="SSF111331">
    <property type="entry name" value="NAD kinase/diacylglycerol kinase-like"/>
    <property type="match status" value="1"/>
</dbReference>
<dbReference type="Pfam" id="PF19279">
    <property type="entry name" value="YegS_C"/>
    <property type="match status" value="1"/>
</dbReference>
<evidence type="ECO:0000256" key="3">
    <source>
        <dbReference type="ARBA" id="ARBA00022679"/>
    </source>
</evidence>
<dbReference type="SMART" id="SM00046">
    <property type="entry name" value="DAGKc"/>
    <property type="match status" value="1"/>
</dbReference>
<evidence type="ECO:0000313" key="10">
    <source>
        <dbReference type="EMBL" id="RVU54216.1"/>
    </source>
</evidence>
<proteinExistence type="inferred from homology"/>
<keyword evidence="8" id="KW-1208">Phospholipid metabolism</keyword>
<keyword evidence="3" id="KW-0808">Transferase</keyword>
<dbReference type="NCBIfam" id="TIGR00147">
    <property type="entry name" value="YegS/Rv2252/BmrU family lipid kinase"/>
    <property type="match status" value="1"/>
</dbReference>
<dbReference type="Pfam" id="PF00781">
    <property type="entry name" value="DAGK_cat"/>
    <property type="match status" value="1"/>
</dbReference>
<dbReference type="InterPro" id="IPR050187">
    <property type="entry name" value="Lipid_Phosphate_FormReg"/>
</dbReference>
<organism evidence="10 11">
    <name type="scientific">Anaerosphaera multitolerans</name>
    <dbReference type="NCBI Taxonomy" id="2487351"/>
    <lineage>
        <taxon>Bacteria</taxon>
        <taxon>Bacillati</taxon>
        <taxon>Bacillota</taxon>
        <taxon>Tissierellia</taxon>
        <taxon>Tissierellales</taxon>
        <taxon>Peptoniphilaceae</taxon>
        <taxon>Anaerosphaera</taxon>
    </lineage>
</organism>
<dbReference type="EMBL" id="RLIH01000013">
    <property type="protein sequence ID" value="RVU54216.1"/>
    <property type="molecule type" value="Genomic_DNA"/>
</dbReference>
<dbReference type="InterPro" id="IPR016064">
    <property type="entry name" value="NAD/diacylglycerol_kinase_sf"/>
</dbReference>
<evidence type="ECO:0000313" key="11">
    <source>
        <dbReference type="Proteomes" id="UP000288812"/>
    </source>
</evidence>
<feature type="domain" description="DAGKc" evidence="9">
    <location>
        <begin position="1"/>
        <end position="131"/>
    </location>
</feature>
<sequence>MYYFIINPKSQSGRGEKIWLEIKRKVELKKIDYKYFVTEKKGDAQKFAKEISSDLTEKVIIVVLGGDGTLNEVINGLKNINLITLGIIPTGSGNDFVRSYGKIKDLNSHVEKILNPKDIVKYNIGYVENEYGCRNFIVSSGFGFDATITNEVNNAKSKIVYKNTALGKLIYAFSALKVMASFKPLELKITEGSGERIFKSCYFCVIMNTAYEGKAVMLCPQAKGYDDFLDLCIFNTKSKTVVIYLILKAFFGRHENSNRVYISKGRKYKVECLSSTHCHVDGEQLGRSTWAEYGLRNEKINIIVK</sequence>
<evidence type="ECO:0000256" key="1">
    <source>
        <dbReference type="ARBA" id="ARBA00001946"/>
    </source>
</evidence>
<dbReference type="GO" id="GO:0005524">
    <property type="term" value="F:ATP binding"/>
    <property type="evidence" value="ECO:0007669"/>
    <property type="project" value="UniProtKB-KW"/>
</dbReference>
<dbReference type="GO" id="GO:0016301">
    <property type="term" value="F:kinase activity"/>
    <property type="evidence" value="ECO:0007669"/>
    <property type="project" value="UniProtKB-KW"/>
</dbReference>
<dbReference type="InterPro" id="IPR045540">
    <property type="entry name" value="YegS/DAGK_C"/>
</dbReference>